<dbReference type="Proteomes" id="UP000594059">
    <property type="component" value="Chromosome"/>
</dbReference>
<evidence type="ECO:0000256" key="6">
    <source>
        <dbReference type="ARBA" id="ARBA00022475"/>
    </source>
</evidence>
<evidence type="ECO:0000256" key="10">
    <source>
        <dbReference type="ARBA" id="ARBA00022989"/>
    </source>
</evidence>
<evidence type="ECO:0000256" key="8">
    <source>
        <dbReference type="ARBA" id="ARBA00022692"/>
    </source>
</evidence>
<organism evidence="13 14">
    <name type="scientific">Novilysobacter ciconiae</name>
    <dbReference type="NCBI Taxonomy" id="2781022"/>
    <lineage>
        <taxon>Bacteria</taxon>
        <taxon>Pseudomonadati</taxon>
        <taxon>Pseudomonadota</taxon>
        <taxon>Gammaproteobacteria</taxon>
        <taxon>Lysobacterales</taxon>
        <taxon>Lysobacteraceae</taxon>
        <taxon>Novilysobacter</taxon>
    </lineage>
</organism>
<evidence type="ECO:0000313" key="13">
    <source>
        <dbReference type="EMBL" id="QOW20601.1"/>
    </source>
</evidence>
<comment type="similarity">
    <text evidence="3 12">Belongs to the CcmD/CycX/HelD family.</text>
</comment>
<dbReference type="Pfam" id="PF04995">
    <property type="entry name" value="CcmD"/>
    <property type="match status" value="1"/>
</dbReference>
<keyword evidence="14" id="KW-1185">Reference proteome</keyword>
<protein>
    <recommendedName>
        <fullName evidence="4 12">Heme exporter protein D</fullName>
    </recommendedName>
</protein>
<proteinExistence type="inferred from homology"/>
<keyword evidence="6 12" id="KW-1003">Cell membrane</keyword>
<evidence type="ECO:0000313" key="14">
    <source>
        <dbReference type="Proteomes" id="UP000594059"/>
    </source>
</evidence>
<comment type="function">
    <text evidence="1 12">Required for the export of heme to the periplasm for the biogenesis of c-type cytochromes.</text>
</comment>
<feature type="transmembrane region" description="Helical" evidence="12">
    <location>
        <begin position="6"/>
        <end position="29"/>
    </location>
</feature>
<dbReference type="NCBIfam" id="TIGR03141">
    <property type="entry name" value="cytochro_ccmD"/>
    <property type="match status" value="1"/>
</dbReference>
<evidence type="ECO:0000256" key="9">
    <source>
        <dbReference type="ARBA" id="ARBA00022748"/>
    </source>
</evidence>
<evidence type="ECO:0000256" key="1">
    <source>
        <dbReference type="ARBA" id="ARBA00002442"/>
    </source>
</evidence>
<comment type="subcellular location">
    <subcellularLocation>
        <location evidence="2 12">Cell inner membrane</location>
        <topology evidence="2 12">Single-pass membrane protein</topology>
    </subcellularLocation>
</comment>
<evidence type="ECO:0000256" key="2">
    <source>
        <dbReference type="ARBA" id="ARBA00004377"/>
    </source>
</evidence>
<reference evidence="13 14" key="1">
    <citation type="submission" date="2020-10" db="EMBL/GenBank/DDBJ databases">
        <title>complete genome sequencing of Lysobacter sp. H21R20.</title>
        <authorList>
            <person name="Bae J.-W."/>
            <person name="Lee S.-Y."/>
        </authorList>
    </citation>
    <scope>NUCLEOTIDE SEQUENCE [LARGE SCALE GENOMIC DNA]</scope>
    <source>
        <strain evidence="13 14">H21R20</strain>
    </source>
</reference>
<evidence type="ECO:0000256" key="12">
    <source>
        <dbReference type="RuleBase" id="RU363101"/>
    </source>
</evidence>
<dbReference type="KEGG" id="lcic:INQ41_06255"/>
<dbReference type="InterPro" id="IPR007078">
    <property type="entry name" value="Haem_export_protD_CcmD"/>
</dbReference>
<gene>
    <name evidence="13" type="primary">ccmD</name>
    <name evidence="13" type="ORF">INQ41_06255</name>
</gene>
<evidence type="ECO:0000256" key="11">
    <source>
        <dbReference type="ARBA" id="ARBA00023136"/>
    </source>
</evidence>
<evidence type="ECO:0000256" key="5">
    <source>
        <dbReference type="ARBA" id="ARBA00022448"/>
    </source>
</evidence>
<keyword evidence="11 12" id="KW-0472">Membrane</keyword>
<dbReference type="GO" id="GO:0005886">
    <property type="term" value="C:plasma membrane"/>
    <property type="evidence" value="ECO:0007669"/>
    <property type="project" value="UniProtKB-SubCell"/>
</dbReference>
<accession>A0A7S6UHW2</accession>
<dbReference type="RefSeq" id="WP_193987038.1">
    <property type="nucleotide sequence ID" value="NZ_CP063656.1"/>
</dbReference>
<sequence>MSYLGYVIAAYAVFAVVLGGEFLASWLQVRRELRNARRRVARQAAARTHQAPPSVSNELTR</sequence>
<keyword evidence="9 12" id="KW-0201">Cytochrome c-type biogenesis</keyword>
<name>A0A7S6UHW2_9GAMM</name>
<dbReference type="EMBL" id="CP063656">
    <property type="protein sequence ID" value="QOW20601.1"/>
    <property type="molecule type" value="Genomic_DNA"/>
</dbReference>
<keyword evidence="10 12" id="KW-1133">Transmembrane helix</keyword>
<dbReference type="GO" id="GO:0017004">
    <property type="term" value="P:cytochrome complex assembly"/>
    <property type="evidence" value="ECO:0007669"/>
    <property type="project" value="UniProtKB-KW"/>
</dbReference>
<evidence type="ECO:0000256" key="3">
    <source>
        <dbReference type="ARBA" id="ARBA00008741"/>
    </source>
</evidence>
<evidence type="ECO:0000256" key="4">
    <source>
        <dbReference type="ARBA" id="ARBA00016461"/>
    </source>
</evidence>
<dbReference type="AlphaFoldDB" id="A0A7S6UHW2"/>
<keyword evidence="5 12" id="KW-0813">Transport</keyword>
<keyword evidence="8 12" id="KW-0812">Transmembrane</keyword>
<dbReference type="GO" id="GO:0015886">
    <property type="term" value="P:heme transport"/>
    <property type="evidence" value="ECO:0007669"/>
    <property type="project" value="InterPro"/>
</dbReference>
<evidence type="ECO:0000256" key="7">
    <source>
        <dbReference type="ARBA" id="ARBA00022519"/>
    </source>
</evidence>
<keyword evidence="7 12" id="KW-0997">Cell inner membrane</keyword>